<protein>
    <recommendedName>
        <fullName evidence="2">BURP domain-containing protein</fullName>
    </recommendedName>
</protein>
<dbReference type="AlphaFoldDB" id="A0A8J5HBV8"/>
<comment type="caution">
    <text evidence="3">The sequence shown here is derived from an EMBL/GenBank/DDBJ whole genome shotgun (WGS) entry which is preliminary data.</text>
</comment>
<organism evidence="3 4">
    <name type="scientific">Zingiber officinale</name>
    <name type="common">Ginger</name>
    <name type="synonym">Amomum zingiber</name>
    <dbReference type="NCBI Taxonomy" id="94328"/>
    <lineage>
        <taxon>Eukaryota</taxon>
        <taxon>Viridiplantae</taxon>
        <taxon>Streptophyta</taxon>
        <taxon>Embryophyta</taxon>
        <taxon>Tracheophyta</taxon>
        <taxon>Spermatophyta</taxon>
        <taxon>Magnoliopsida</taxon>
        <taxon>Liliopsida</taxon>
        <taxon>Zingiberales</taxon>
        <taxon>Zingiberaceae</taxon>
        <taxon>Zingiber</taxon>
    </lineage>
</organism>
<dbReference type="EMBL" id="JACMSC010000005">
    <property type="protein sequence ID" value="KAG6520510.1"/>
    <property type="molecule type" value="Genomic_DNA"/>
</dbReference>
<proteinExistence type="predicted"/>
<feature type="domain" description="BURP" evidence="2">
    <location>
        <begin position="1"/>
        <end position="62"/>
    </location>
</feature>
<evidence type="ECO:0000313" key="4">
    <source>
        <dbReference type="Proteomes" id="UP000734854"/>
    </source>
</evidence>
<sequence length="160" mass="17542">MSATLERCEGTANARETKHCATSIESMVDFAVSALATNYVSAVLTVANATAAAEIAVCVRCVPLPCGGGGDDEGVRDELEEERREPSGGDRSLSPGHDIVESTARDALDAEKLQLYQYQSSIPVKMYRKEMQSDLQFKARFHCLPPLLKPKQTRRKDHKT</sequence>
<keyword evidence="4" id="KW-1185">Reference proteome</keyword>
<gene>
    <name evidence="3" type="ORF">ZIOFF_017566</name>
</gene>
<accession>A0A8J5HBV8</accession>
<dbReference type="Proteomes" id="UP000734854">
    <property type="component" value="Unassembled WGS sequence"/>
</dbReference>
<evidence type="ECO:0000259" key="2">
    <source>
        <dbReference type="PROSITE" id="PS51277"/>
    </source>
</evidence>
<evidence type="ECO:0000256" key="1">
    <source>
        <dbReference type="SAM" id="MobiDB-lite"/>
    </source>
</evidence>
<dbReference type="PROSITE" id="PS51277">
    <property type="entry name" value="BURP"/>
    <property type="match status" value="1"/>
</dbReference>
<feature type="compositionally biased region" description="Acidic residues" evidence="1">
    <location>
        <begin position="70"/>
        <end position="80"/>
    </location>
</feature>
<name>A0A8J5HBV8_ZINOF</name>
<reference evidence="3 4" key="1">
    <citation type="submission" date="2020-08" db="EMBL/GenBank/DDBJ databases">
        <title>Plant Genome Project.</title>
        <authorList>
            <person name="Zhang R.-G."/>
        </authorList>
    </citation>
    <scope>NUCLEOTIDE SEQUENCE [LARGE SCALE GENOMIC DNA]</scope>
    <source>
        <tissue evidence="3">Rhizome</tissue>
    </source>
</reference>
<feature type="region of interest" description="Disordered" evidence="1">
    <location>
        <begin position="65"/>
        <end position="98"/>
    </location>
</feature>
<evidence type="ECO:0000313" key="3">
    <source>
        <dbReference type="EMBL" id="KAG6520510.1"/>
    </source>
</evidence>
<dbReference type="InterPro" id="IPR004873">
    <property type="entry name" value="BURP_dom"/>
</dbReference>
<dbReference type="Pfam" id="PF03181">
    <property type="entry name" value="BURP"/>
    <property type="match status" value="1"/>
</dbReference>